<name>A0ABV8WNT5_9BACI</name>
<keyword evidence="3" id="KW-1185">Reference proteome</keyword>
<evidence type="ECO:0000313" key="2">
    <source>
        <dbReference type="EMBL" id="MFC4401511.1"/>
    </source>
</evidence>
<dbReference type="Gene3D" id="1.25.40.10">
    <property type="entry name" value="Tetratricopeptide repeat domain"/>
    <property type="match status" value="1"/>
</dbReference>
<dbReference type="RefSeq" id="WP_390248170.1">
    <property type="nucleotide sequence ID" value="NZ_JBHSDT010000001.1"/>
</dbReference>
<dbReference type="PROSITE" id="PS50005">
    <property type="entry name" value="TPR"/>
    <property type="match status" value="1"/>
</dbReference>
<dbReference type="SUPFAM" id="SSF48452">
    <property type="entry name" value="TPR-like"/>
    <property type="match status" value="1"/>
</dbReference>
<organism evidence="2 3">
    <name type="scientific">Gracilibacillus xinjiangensis</name>
    <dbReference type="NCBI Taxonomy" id="1193282"/>
    <lineage>
        <taxon>Bacteria</taxon>
        <taxon>Bacillati</taxon>
        <taxon>Bacillota</taxon>
        <taxon>Bacilli</taxon>
        <taxon>Bacillales</taxon>
        <taxon>Bacillaceae</taxon>
        <taxon>Gracilibacillus</taxon>
    </lineage>
</organism>
<evidence type="ECO:0000313" key="3">
    <source>
        <dbReference type="Proteomes" id="UP001595882"/>
    </source>
</evidence>
<dbReference type="InterPro" id="IPR019734">
    <property type="entry name" value="TPR_rpt"/>
</dbReference>
<comment type="caution">
    <text evidence="2">The sequence shown here is derived from an EMBL/GenBank/DDBJ whole genome shotgun (WGS) entry which is preliminary data.</text>
</comment>
<reference evidence="3" key="1">
    <citation type="journal article" date="2019" name="Int. J. Syst. Evol. Microbiol.">
        <title>The Global Catalogue of Microorganisms (GCM) 10K type strain sequencing project: providing services to taxonomists for standard genome sequencing and annotation.</title>
        <authorList>
            <consortium name="The Broad Institute Genomics Platform"/>
            <consortium name="The Broad Institute Genome Sequencing Center for Infectious Disease"/>
            <person name="Wu L."/>
            <person name="Ma J."/>
        </authorList>
    </citation>
    <scope>NUCLEOTIDE SEQUENCE [LARGE SCALE GENOMIC DNA]</scope>
    <source>
        <strain evidence="3">CCUG 37865</strain>
    </source>
</reference>
<accession>A0ABV8WNT5</accession>
<sequence>MTTIKLIHHKKEIKMNVKHLTIYKQAKIVEMIDANQQYFTAIFYKNKFINAKKLNAMKLQSFLTNAYTNGNQYPSNHPLTRAFLNTNKKYRITTSNQMFQNLKDKYADIEMLYVLSMFDNFLDHRKIRALCKKIFYQYRRNGQMKMAFRTIVNYIQIRPHDRFATDMIHHMDFQKYQESYQDFNTMVTKWADPLYIEATAVNFLTSNPINDQLFQFYDKEERWFDALALYYQLFQTQKFPIETHKLDNFEALLNKINNNEIIVSFWEELLKVNPASDRILKKLADNHANDAVIANMLMSNNGIQLDVFEKALLTVDGEFLFHYKDQLFSYIIKNFKNDQTKMEKLVHYCMRKLLPHISITEMLGYLEQIELPVTTKLKNMKQLEQNPDKQFVLGELYYQLEQYDKAIKCFEWEMELSPDDPKPLQYLQKSYNAIGDKTTAKNYQDLLVNITSRSKTS</sequence>
<dbReference type="Proteomes" id="UP001595882">
    <property type="component" value="Unassembled WGS sequence"/>
</dbReference>
<evidence type="ECO:0000256" key="1">
    <source>
        <dbReference type="PROSITE-ProRule" id="PRU00339"/>
    </source>
</evidence>
<protein>
    <submittedName>
        <fullName evidence="2">Tetratricopeptide repeat protein</fullName>
    </submittedName>
</protein>
<dbReference type="InterPro" id="IPR011990">
    <property type="entry name" value="TPR-like_helical_dom_sf"/>
</dbReference>
<keyword evidence="1" id="KW-0802">TPR repeat</keyword>
<dbReference type="SMART" id="SM00028">
    <property type="entry name" value="TPR"/>
    <property type="match status" value="1"/>
</dbReference>
<gene>
    <name evidence="2" type="ORF">ACFOY7_00170</name>
</gene>
<proteinExistence type="predicted"/>
<feature type="repeat" description="TPR" evidence="1">
    <location>
        <begin position="387"/>
        <end position="420"/>
    </location>
</feature>
<dbReference type="EMBL" id="JBHSDT010000001">
    <property type="protein sequence ID" value="MFC4401511.1"/>
    <property type="molecule type" value="Genomic_DNA"/>
</dbReference>